<feature type="domain" description="HTH marR-type" evidence="2">
    <location>
        <begin position="20"/>
        <end position="72"/>
    </location>
</feature>
<dbReference type="InterPro" id="IPR036388">
    <property type="entry name" value="WH-like_DNA-bd_sf"/>
</dbReference>
<dbReference type="SUPFAM" id="SSF46785">
    <property type="entry name" value="Winged helix' DNA-binding domain"/>
    <property type="match status" value="1"/>
</dbReference>
<organism evidence="3 4">
    <name type="scientific">Streptomyces fildesensis</name>
    <dbReference type="NCBI Taxonomy" id="375757"/>
    <lineage>
        <taxon>Bacteria</taxon>
        <taxon>Bacillati</taxon>
        <taxon>Actinomycetota</taxon>
        <taxon>Actinomycetes</taxon>
        <taxon>Kitasatosporales</taxon>
        <taxon>Streptomycetaceae</taxon>
        <taxon>Streptomyces</taxon>
    </lineage>
</organism>
<dbReference type="RefSeq" id="WP_399656090.1">
    <property type="nucleotide sequence ID" value="NZ_JBITYG010000012.1"/>
</dbReference>
<evidence type="ECO:0000313" key="3">
    <source>
        <dbReference type="EMBL" id="MFI9105405.1"/>
    </source>
</evidence>
<protein>
    <submittedName>
        <fullName evidence="3">ROK family protein</fullName>
    </submittedName>
</protein>
<dbReference type="InterPro" id="IPR036390">
    <property type="entry name" value="WH_DNA-bd_sf"/>
</dbReference>
<dbReference type="SUPFAM" id="SSF53067">
    <property type="entry name" value="Actin-like ATPase domain"/>
    <property type="match status" value="1"/>
</dbReference>
<evidence type="ECO:0000313" key="4">
    <source>
        <dbReference type="Proteomes" id="UP001614394"/>
    </source>
</evidence>
<accession>A0ABW8CJ59</accession>
<dbReference type="InterPro" id="IPR000835">
    <property type="entry name" value="HTH_MarR-typ"/>
</dbReference>
<dbReference type="Gene3D" id="1.10.10.10">
    <property type="entry name" value="Winged helix-like DNA-binding domain superfamily/Winged helix DNA-binding domain"/>
    <property type="match status" value="1"/>
</dbReference>
<keyword evidence="4" id="KW-1185">Reference proteome</keyword>
<dbReference type="InterPro" id="IPR043129">
    <property type="entry name" value="ATPase_NBD"/>
</dbReference>
<dbReference type="Pfam" id="PF00480">
    <property type="entry name" value="ROK"/>
    <property type="match status" value="1"/>
</dbReference>
<name>A0ABW8CJ59_9ACTN</name>
<evidence type="ECO:0000259" key="2">
    <source>
        <dbReference type="Pfam" id="PF12802"/>
    </source>
</evidence>
<proteinExistence type="inferred from homology"/>
<evidence type="ECO:0000256" key="1">
    <source>
        <dbReference type="ARBA" id="ARBA00006479"/>
    </source>
</evidence>
<dbReference type="InterPro" id="IPR000600">
    <property type="entry name" value="ROK"/>
</dbReference>
<dbReference type="PANTHER" id="PTHR18964:SF149">
    <property type="entry name" value="BIFUNCTIONAL UDP-N-ACETYLGLUCOSAMINE 2-EPIMERASE_N-ACETYLMANNOSAMINE KINASE"/>
    <property type="match status" value="1"/>
</dbReference>
<dbReference type="Gene3D" id="3.30.420.40">
    <property type="match status" value="2"/>
</dbReference>
<reference evidence="3 4" key="1">
    <citation type="submission" date="2024-10" db="EMBL/GenBank/DDBJ databases">
        <title>The Natural Products Discovery Center: Release of the First 8490 Sequenced Strains for Exploring Actinobacteria Biosynthetic Diversity.</title>
        <authorList>
            <person name="Kalkreuter E."/>
            <person name="Kautsar S.A."/>
            <person name="Yang D."/>
            <person name="Bader C.D."/>
            <person name="Teijaro C.N."/>
            <person name="Fluegel L."/>
            <person name="Davis C.M."/>
            <person name="Simpson J.R."/>
            <person name="Lauterbach L."/>
            <person name="Steele A.D."/>
            <person name="Gui C."/>
            <person name="Meng S."/>
            <person name="Li G."/>
            <person name="Viehrig K."/>
            <person name="Ye F."/>
            <person name="Su P."/>
            <person name="Kiefer A.F."/>
            <person name="Nichols A."/>
            <person name="Cepeda A.J."/>
            <person name="Yan W."/>
            <person name="Fan B."/>
            <person name="Jiang Y."/>
            <person name="Adhikari A."/>
            <person name="Zheng C.-J."/>
            <person name="Schuster L."/>
            <person name="Cowan T.M."/>
            <person name="Smanski M.J."/>
            <person name="Chevrette M.G."/>
            <person name="De Carvalho L.P.S."/>
            <person name="Shen B."/>
        </authorList>
    </citation>
    <scope>NUCLEOTIDE SEQUENCE [LARGE SCALE GENOMIC DNA]</scope>
    <source>
        <strain evidence="3 4">NPDC053399</strain>
    </source>
</reference>
<comment type="caution">
    <text evidence="3">The sequence shown here is derived from an EMBL/GenBank/DDBJ whole genome shotgun (WGS) entry which is preliminary data.</text>
</comment>
<dbReference type="PANTHER" id="PTHR18964">
    <property type="entry name" value="ROK (REPRESSOR, ORF, KINASE) FAMILY"/>
    <property type="match status" value="1"/>
</dbReference>
<dbReference type="Pfam" id="PF12802">
    <property type="entry name" value="MarR_2"/>
    <property type="match status" value="1"/>
</dbReference>
<comment type="similarity">
    <text evidence="1">Belongs to the ROK (NagC/XylR) family.</text>
</comment>
<gene>
    <name evidence="3" type="ORF">ACIGXA_33330</name>
</gene>
<sequence>MTKQPAGAGPHMLRRINDAAVVAALRAADPGGASVAELAAATGLSRPSVTRALNELRDRGLLAAAGTDGTGRGRPARRERFHSAAGLVAGVDIGPHKVLILLADLAGRPIRTTRVPVPPQCRGERLLALVEHSLNQALIGAGRSASELWAVSAGTPGIVDESAGLVLRAAGIADWAPLPVAAHLRERLRCPVLLDNDVTLAVLAERDTPGGDANENLVLVHWGERIGAGIVIAGRPYRGSHGAAGELGFVDLMAPATGPVGEGRGAFERLVGAQALRRLAGAAYRRAGAEPPGQRANTLAELFAAASGGDPVALDVVDQAADRFTGGLAALLLLLDPDRVVIGGGLSSAGPVLLDALRHRLDGRTLNPVRLQLSVLGDCGVALGAVRRALESVAARLTGMPDPAGTD</sequence>
<dbReference type="Proteomes" id="UP001614394">
    <property type="component" value="Unassembled WGS sequence"/>
</dbReference>
<dbReference type="EMBL" id="JBITYG010000012">
    <property type="protein sequence ID" value="MFI9105405.1"/>
    <property type="molecule type" value="Genomic_DNA"/>
</dbReference>